<evidence type="ECO:0000259" key="1">
    <source>
        <dbReference type="Pfam" id="PF00814"/>
    </source>
</evidence>
<organism evidence="2 3">
    <name type="scientific">Carboxydothermus islandicus</name>
    <dbReference type="NCBI Taxonomy" id="661089"/>
    <lineage>
        <taxon>Bacteria</taxon>
        <taxon>Bacillati</taxon>
        <taxon>Bacillota</taxon>
        <taxon>Clostridia</taxon>
        <taxon>Thermoanaerobacterales</taxon>
        <taxon>Thermoanaerobacteraceae</taxon>
        <taxon>Carboxydothermus</taxon>
    </lineage>
</organism>
<dbReference type="InterPro" id="IPR000905">
    <property type="entry name" value="Gcp-like_dom"/>
</dbReference>
<name>A0A1L8D5N0_9THEO</name>
<dbReference type="AlphaFoldDB" id="A0A1L8D5N0"/>
<accession>A0A1L8D5N0</accession>
<dbReference type="InterPro" id="IPR022496">
    <property type="entry name" value="T6A_TsaB"/>
</dbReference>
<feature type="domain" description="Gcp-like" evidence="1">
    <location>
        <begin position="32"/>
        <end position="123"/>
    </location>
</feature>
<dbReference type="EMBL" id="BDJL01000142">
    <property type="protein sequence ID" value="GAV26472.1"/>
    <property type="molecule type" value="Genomic_DNA"/>
</dbReference>
<dbReference type="Proteomes" id="UP000187338">
    <property type="component" value="Unassembled WGS sequence"/>
</dbReference>
<dbReference type="Pfam" id="PF00814">
    <property type="entry name" value="TsaD"/>
    <property type="match status" value="1"/>
</dbReference>
<evidence type="ECO:0000313" key="2">
    <source>
        <dbReference type="EMBL" id="GAV26472.1"/>
    </source>
</evidence>
<gene>
    <name evidence="2" type="ORF">ciss_24050</name>
</gene>
<dbReference type="STRING" id="661089.ciss_24050"/>
<dbReference type="NCBIfam" id="TIGR03725">
    <property type="entry name" value="T6A_YeaZ"/>
    <property type="match status" value="1"/>
</dbReference>
<reference evidence="3" key="1">
    <citation type="submission" date="2016-12" db="EMBL/GenBank/DDBJ databases">
        <title>Draft Genome Sequences od Carboxydothermus pertinax and islandicus, Hydrogenogenic Carboxydotrophic Bacteria.</title>
        <authorList>
            <person name="Fukuyama Y."/>
            <person name="Ohmae K."/>
            <person name="Yoneda Y."/>
            <person name="Yoshida T."/>
            <person name="Sako Y."/>
        </authorList>
    </citation>
    <scope>NUCLEOTIDE SEQUENCE [LARGE SCALE GENOMIC DNA]</scope>
    <source>
        <strain evidence="3">SET</strain>
    </source>
</reference>
<dbReference type="GO" id="GO:0016740">
    <property type="term" value="F:transferase activity"/>
    <property type="evidence" value="ECO:0007669"/>
    <property type="project" value="UniProtKB-KW"/>
</dbReference>
<dbReference type="GO" id="GO:0002949">
    <property type="term" value="P:tRNA threonylcarbamoyladenosine modification"/>
    <property type="evidence" value="ECO:0007669"/>
    <property type="project" value="InterPro"/>
</dbReference>
<proteinExistence type="predicted"/>
<dbReference type="InterPro" id="IPR043129">
    <property type="entry name" value="ATPase_NBD"/>
</dbReference>
<dbReference type="RefSeq" id="WP_075866632.1">
    <property type="nucleotide sequence ID" value="NZ_BDJL01000142.1"/>
</dbReference>
<dbReference type="Gene3D" id="3.30.420.40">
    <property type="match status" value="1"/>
</dbReference>
<evidence type="ECO:0000313" key="3">
    <source>
        <dbReference type="Proteomes" id="UP000187338"/>
    </source>
</evidence>
<dbReference type="OrthoDB" id="9784166at2"/>
<sequence>MELAVVAATRSISLALRKNDEVIFEINDRLKEPHAAGLMPLIDFALKRVSAKPEDLTAIYTVLGPGSFTSLRINLATCLGLAQALGIPVYATDTLRLIAANAGAYRGEVLVLMEVNREEVYFGHFYNDLVPKPQDQLTVLTVKEAKEKITNFAGILIGDGVEKLGEIPENLIYLKKANEPIASNLFFLDLELIHILEVKPLYLRKSQAEIVREARGE</sequence>
<protein>
    <submittedName>
        <fullName evidence="2">tRNA (Adenosine(37)-N6)-threonylcarbamoyltransferase complex dimerization subunit type 1 TsaB</fullName>
    </submittedName>
</protein>
<dbReference type="SUPFAM" id="SSF53067">
    <property type="entry name" value="Actin-like ATPase domain"/>
    <property type="match status" value="1"/>
</dbReference>
<keyword evidence="3" id="KW-1185">Reference proteome</keyword>
<dbReference type="Gene3D" id="3.30.420.200">
    <property type="match status" value="1"/>
</dbReference>
<keyword evidence="2" id="KW-0808">Transferase</keyword>
<comment type="caution">
    <text evidence="2">The sequence shown here is derived from an EMBL/GenBank/DDBJ whole genome shotgun (WGS) entry which is preliminary data.</text>
</comment>